<feature type="chain" id="PRO_5015104843" evidence="1">
    <location>
        <begin position="16"/>
        <end position="41"/>
    </location>
</feature>
<name>A0A2P2P4A9_RHIMU</name>
<evidence type="ECO:0000256" key="1">
    <source>
        <dbReference type="SAM" id="SignalP"/>
    </source>
</evidence>
<evidence type="ECO:0000313" key="2">
    <source>
        <dbReference type="EMBL" id="MBX49594.1"/>
    </source>
</evidence>
<proteinExistence type="predicted"/>
<protein>
    <submittedName>
        <fullName evidence="2">Uncharacterized protein</fullName>
    </submittedName>
</protein>
<organism evidence="2">
    <name type="scientific">Rhizophora mucronata</name>
    <name type="common">Asiatic mangrove</name>
    <dbReference type="NCBI Taxonomy" id="61149"/>
    <lineage>
        <taxon>Eukaryota</taxon>
        <taxon>Viridiplantae</taxon>
        <taxon>Streptophyta</taxon>
        <taxon>Embryophyta</taxon>
        <taxon>Tracheophyta</taxon>
        <taxon>Spermatophyta</taxon>
        <taxon>Magnoliopsida</taxon>
        <taxon>eudicotyledons</taxon>
        <taxon>Gunneridae</taxon>
        <taxon>Pentapetalae</taxon>
        <taxon>rosids</taxon>
        <taxon>fabids</taxon>
        <taxon>Malpighiales</taxon>
        <taxon>Rhizophoraceae</taxon>
        <taxon>Rhizophora</taxon>
    </lineage>
</organism>
<feature type="signal peptide" evidence="1">
    <location>
        <begin position="1"/>
        <end position="15"/>
    </location>
</feature>
<keyword evidence="1" id="KW-0732">Signal</keyword>
<reference evidence="2" key="1">
    <citation type="submission" date="2018-02" db="EMBL/GenBank/DDBJ databases">
        <title>Rhizophora mucronata_Transcriptome.</title>
        <authorList>
            <person name="Meera S.P."/>
            <person name="Sreeshan A."/>
            <person name="Augustine A."/>
        </authorList>
    </citation>
    <scope>NUCLEOTIDE SEQUENCE</scope>
    <source>
        <tissue evidence="2">Leaf</tissue>
    </source>
</reference>
<dbReference type="EMBL" id="GGEC01069110">
    <property type="protein sequence ID" value="MBX49594.1"/>
    <property type="molecule type" value="Transcribed_RNA"/>
</dbReference>
<dbReference type="AlphaFoldDB" id="A0A2P2P4A9"/>
<sequence length="41" mass="4609">MTVVQCSMIVSCCISLLVLLDSSRRDQLNCCPSHHSIKWTT</sequence>
<accession>A0A2P2P4A9</accession>